<proteinExistence type="predicted"/>
<dbReference type="Proteomes" id="UP000011864">
    <property type="component" value="Chromosome"/>
</dbReference>
<accession>M4RHZ9</accession>
<evidence type="ECO:0000313" key="2">
    <source>
        <dbReference type="Proteomes" id="UP000011864"/>
    </source>
</evidence>
<protein>
    <submittedName>
        <fullName evidence="1">Uncharacterized protein</fullName>
    </submittedName>
</protein>
<dbReference type="EMBL" id="CP003837">
    <property type="protein sequence ID" value="AGH43211.1"/>
    <property type="molecule type" value="Genomic_DNA"/>
</dbReference>
<reference evidence="1 2" key="1">
    <citation type="journal article" date="2013" name="Genome Announc.">
        <title>Complete Genome Sequence of Glaciecola psychrophila Strain 170T.</title>
        <authorList>
            <person name="Yin J."/>
            <person name="Chen J."/>
            <person name="Liu G."/>
            <person name="Yu Y."/>
            <person name="Song L."/>
            <person name="Wang X."/>
            <person name="Qu X."/>
        </authorList>
    </citation>
    <scope>NUCLEOTIDE SEQUENCE [LARGE SCALE GENOMIC DNA]</scope>
    <source>
        <strain evidence="1 2">170</strain>
    </source>
</reference>
<dbReference type="KEGG" id="gps:C427_1102"/>
<name>M4RHZ9_9ALTE</name>
<dbReference type="PATRIC" id="fig|1129794.4.peg.1089"/>
<sequence>MRDEALSPGEGVTLQDTIKAHRSRLHNISLFMHNLNEFIARAAN</sequence>
<dbReference type="AlphaFoldDB" id="M4RHZ9"/>
<dbReference type="HOGENOM" id="CLU_3219737_0_0_6"/>
<evidence type="ECO:0000313" key="1">
    <source>
        <dbReference type="EMBL" id="AGH43211.1"/>
    </source>
</evidence>
<organism evidence="1 2">
    <name type="scientific">Paraglaciecola psychrophila 170</name>
    <dbReference type="NCBI Taxonomy" id="1129794"/>
    <lineage>
        <taxon>Bacteria</taxon>
        <taxon>Pseudomonadati</taxon>
        <taxon>Pseudomonadota</taxon>
        <taxon>Gammaproteobacteria</taxon>
        <taxon>Alteromonadales</taxon>
        <taxon>Alteromonadaceae</taxon>
        <taxon>Paraglaciecola</taxon>
    </lineage>
</organism>
<keyword evidence="2" id="KW-1185">Reference proteome</keyword>
<gene>
    <name evidence="1" type="ORF">C427_1102</name>
</gene>